<organism evidence="2 3">
    <name type="scientific">Aeromonas enteropelogenes</name>
    <name type="common">Aeromonas trota</name>
    <dbReference type="NCBI Taxonomy" id="29489"/>
    <lineage>
        <taxon>Bacteria</taxon>
        <taxon>Pseudomonadati</taxon>
        <taxon>Pseudomonadota</taxon>
        <taxon>Gammaproteobacteria</taxon>
        <taxon>Aeromonadales</taxon>
        <taxon>Aeromonadaceae</taxon>
        <taxon>Aeromonas</taxon>
    </lineage>
</organism>
<dbReference type="InterPro" id="IPR003115">
    <property type="entry name" value="ParB_N"/>
</dbReference>
<protein>
    <submittedName>
        <fullName evidence="2">ParB/RepB/Spo0J family partition protein</fullName>
    </submittedName>
</protein>
<dbReference type="InterPro" id="IPR050336">
    <property type="entry name" value="Chromosome_partition/occlusion"/>
</dbReference>
<dbReference type="SUPFAM" id="SSF110849">
    <property type="entry name" value="ParB/Sulfiredoxin"/>
    <property type="match status" value="1"/>
</dbReference>
<dbReference type="PANTHER" id="PTHR33375">
    <property type="entry name" value="CHROMOSOME-PARTITIONING PROTEIN PARB-RELATED"/>
    <property type="match status" value="1"/>
</dbReference>
<dbReference type="CDD" id="cd16397">
    <property type="entry name" value="IbrB_like"/>
    <property type="match status" value="1"/>
</dbReference>
<dbReference type="EMBL" id="JAZDDP010000001">
    <property type="protein sequence ID" value="MEL3918122.1"/>
    <property type="molecule type" value="Genomic_DNA"/>
</dbReference>
<proteinExistence type="predicted"/>
<sequence>MENHLTQNITSSELEQISSKLDDYLSKLKGDELILAINKLKTLLANRSPFMHNPIEQVQWVSYDELIPNDYNPNKMAPTEKKLLEVSIKENGFTQPIIVQRTKAGFIIIDGYHRYAIAENDKYIRNHTHGYVPVVILEQEDRAALMAATVRHNRARGSHQISLMSELVKELSQLGLTDLDIGIKLGMDADEVLRLKQITGLCELFSDVEFSAAWTVK</sequence>
<comment type="caution">
    <text evidence="2">The sequence shown here is derived from an EMBL/GenBank/DDBJ whole genome shotgun (WGS) entry which is preliminary data.</text>
</comment>
<dbReference type="Gene3D" id="3.90.1530.10">
    <property type="entry name" value="Conserved hypothetical protein from pyrococcus furiosus pfu- 392566-001, ParB domain"/>
    <property type="match status" value="1"/>
</dbReference>
<feature type="domain" description="ParB-like N-terminal" evidence="1">
    <location>
        <begin position="59"/>
        <end position="154"/>
    </location>
</feature>
<dbReference type="SMART" id="SM00470">
    <property type="entry name" value="ParB"/>
    <property type="match status" value="1"/>
</dbReference>
<keyword evidence="3" id="KW-1185">Reference proteome</keyword>
<dbReference type="RefSeq" id="WP_342016541.1">
    <property type="nucleotide sequence ID" value="NZ_JAVTII010000001.1"/>
</dbReference>
<gene>
    <name evidence="2" type="ORF">V1482_01700</name>
</gene>
<dbReference type="Proteomes" id="UP001491613">
    <property type="component" value="Unassembled WGS sequence"/>
</dbReference>
<dbReference type="Pfam" id="PF02195">
    <property type="entry name" value="ParB_N"/>
    <property type="match status" value="1"/>
</dbReference>
<accession>A0ABU9J6A9</accession>
<evidence type="ECO:0000259" key="1">
    <source>
        <dbReference type="SMART" id="SM00470"/>
    </source>
</evidence>
<evidence type="ECO:0000313" key="3">
    <source>
        <dbReference type="Proteomes" id="UP001491613"/>
    </source>
</evidence>
<dbReference type="InterPro" id="IPR036086">
    <property type="entry name" value="ParB/Sulfiredoxin_sf"/>
</dbReference>
<name>A0ABU9J6A9_AEREN</name>
<dbReference type="PANTHER" id="PTHR33375:SF1">
    <property type="entry name" value="CHROMOSOME-PARTITIONING PROTEIN PARB-RELATED"/>
    <property type="match status" value="1"/>
</dbReference>
<evidence type="ECO:0000313" key="2">
    <source>
        <dbReference type="EMBL" id="MEL3918122.1"/>
    </source>
</evidence>
<reference evidence="2 3" key="1">
    <citation type="submission" date="2024-01" db="EMBL/GenBank/DDBJ databases">
        <title>Horizontal gene transfer in Aeromonas trota.</title>
        <authorList>
            <person name="Otero Olarra J.E."/>
            <person name="Perez Valdespino A."/>
        </authorList>
    </citation>
    <scope>NUCLEOTIDE SEQUENCE [LARGE SCALE GENOMIC DNA]</scope>
    <source>
        <strain evidence="2 3">9.1</strain>
    </source>
</reference>